<feature type="compositionally biased region" description="Basic residues" evidence="1">
    <location>
        <begin position="101"/>
        <end position="115"/>
    </location>
</feature>
<feature type="region of interest" description="Disordered" evidence="1">
    <location>
        <begin position="101"/>
        <end position="131"/>
    </location>
</feature>
<dbReference type="Proteomes" id="UP000287651">
    <property type="component" value="Unassembled WGS sequence"/>
</dbReference>
<name>A0A426ZC21_ENSVE</name>
<accession>A0A426ZC21</accession>
<dbReference type="EMBL" id="AMZH03007361">
    <property type="protein sequence ID" value="RRT61513.1"/>
    <property type="molecule type" value="Genomic_DNA"/>
</dbReference>
<proteinExistence type="predicted"/>
<reference evidence="2 3" key="1">
    <citation type="journal article" date="2014" name="Agronomy (Basel)">
        <title>A Draft Genome Sequence for Ensete ventricosum, the Drought-Tolerant Tree Against Hunger.</title>
        <authorList>
            <person name="Harrison J."/>
            <person name="Moore K.A."/>
            <person name="Paszkiewicz K."/>
            <person name="Jones T."/>
            <person name="Grant M."/>
            <person name="Ambacheew D."/>
            <person name="Muzemil S."/>
            <person name="Studholme D.J."/>
        </authorList>
    </citation>
    <scope>NUCLEOTIDE SEQUENCE [LARGE SCALE GENOMIC DNA]</scope>
</reference>
<dbReference type="AlphaFoldDB" id="A0A426ZC21"/>
<protein>
    <submittedName>
        <fullName evidence="2">Uncharacterized protein</fullName>
    </submittedName>
</protein>
<feature type="region of interest" description="Disordered" evidence="1">
    <location>
        <begin position="26"/>
        <end position="47"/>
    </location>
</feature>
<evidence type="ECO:0000313" key="2">
    <source>
        <dbReference type="EMBL" id="RRT61513.1"/>
    </source>
</evidence>
<comment type="caution">
    <text evidence="2">The sequence shown here is derived from an EMBL/GenBank/DDBJ whole genome shotgun (WGS) entry which is preliminary data.</text>
</comment>
<evidence type="ECO:0000313" key="3">
    <source>
        <dbReference type="Proteomes" id="UP000287651"/>
    </source>
</evidence>
<gene>
    <name evidence="2" type="ORF">B296_00012814</name>
</gene>
<evidence type="ECO:0000256" key="1">
    <source>
        <dbReference type="SAM" id="MobiDB-lite"/>
    </source>
</evidence>
<organism evidence="2 3">
    <name type="scientific">Ensete ventricosum</name>
    <name type="common">Abyssinian banana</name>
    <name type="synonym">Musa ensete</name>
    <dbReference type="NCBI Taxonomy" id="4639"/>
    <lineage>
        <taxon>Eukaryota</taxon>
        <taxon>Viridiplantae</taxon>
        <taxon>Streptophyta</taxon>
        <taxon>Embryophyta</taxon>
        <taxon>Tracheophyta</taxon>
        <taxon>Spermatophyta</taxon>
        <taxon>Magnoliopsida</taxon>
        <taxon>Liliopsida</taxon>
        <taxon>Zingiberales</taxon>
        <taxon>Musaceae</taxon>
        <taxon>Ensete</taxon>
    </lineage>
</organism>
<sequence>MEARLEPSQTAQQLVLPLGFLAMDSTSPTRDQKIGCQPPENNFDSGFSERSELGLRRWETRHMAPELATKTWVRHIPPPPQRVGVSATADDVILNEAKPRRNRPRTYVSPRRKNPRTPTIIHGVGRSGQRRIDNGTKRASLIRTTPTSTQQRREDDAELTTCLKYGAPSVTGAAAHRRRLDLQRRKEALGNGGHRAPGGGGLREELQGGPWGEARGVLPLPGFFHCFGPPGEEGQAGGGLFLEGGEDGSGTKELLWLGCP</sequence>